<protein>
    <submittedName>
        <fullName evidence="2">FOG: WD40 repeat</fullName>
    </submittedName>
</protein>
<organism evidence="2 3">
    <name type="scientific">Paenibacillus popilliae ATCC 14706</name>
    <dbReference type="NCBI Taxonomy" id="1212764"/>
    <lineage>
        <taxon>Bacteria</taxon>
        <taxon>Bacillati</taxon>
        <taxon>Bacillota</taxon>
        <taxon>Bacilli</taxon>
        <taxon>Bacillales</taxon>
        <taxon>Paenibacillaceae</taxon>
        <taxon>Paenibacillus</taxon>
    </lineage>
</organism>
<gene>
    <name evidence="2" type="ORF">PPOP_1270</name>
</gene>
<sequence>GAEPSPPIRAVTLISCREDPAVLDRLDDAAGEARIDGWLTVAQWPQPGAAAAPASSGAYLWMERSVSGTGTGRRENDVLPLSRPIRQA</sequence>
<evidence type="ECO:0000313" key="2">
    <source>
        <dbReference type="EMBL" id="GAC41913.1"/>
    </source>
</evidence>
<feature type="region of interest" description="Disordered" evidence="1">
    <location>
        <begin position="67"/>
        <end position="88"/>
    </location>
</feature>
<feature type="non-terminal residue" evidence="2">
    <location>
        <position position="1"/>
    </location>
</feature>
<comment type="caution">
    <text evidence="2">The sequence shown here is derived from an EMBL/GenBank/DDBJ whole genome shotgun (WGS) entry which is preliminary data.</text>
</comment>
<reference evidence="2 3" key="1">
    <citation type="submission" date="2012-10" db="EMBL/GenBank/DDBJ databases">
        <title>Draft Genome Sequence of Paenibacillus popilliae ATCC 14706T.</title>
        <authorList>
            <person name="Iiyama K."/>
            <person name="Mori K."/>
            <person name="Mon H."/>
            <person name="Chieda Y."/>
            <person name="Lee J.M."/>
            <person name="Kusakabe T."/>
            <person name="Tashiro K."/>
            <person name="Asano S."/>
            <person name="Yasunaga-Aoki C."/>
            <person name="Shimizu S."/>
        </authorList>
    </citation>
    <scope>NUCLEOTIDE SEQUENCE [LARGE SCALE GENOMIC DNA]</scope>
    <source>
        <strain evidence="2 3">ATCC 14706</strain>
    </source>
</reference>
<dbReference type="EMBL" id="BALG01000055">
    <property type="protein sequence ID" value="GAC41913.1"/>
    <property type="molecule type" value="Genomic_DNA"/>
</dbReference>
<dbReference type="Proteomes" id="UP000029453">
    <property type="component" value="Unassembled WGS sequence"/>
</dbReference>
<dbReference type="AlphaFoldDB" id="M9M3T0"/>
<evidence type="ECO:0000313" key="3">
    <source>
        <dbReference type="Proteomes" id="UP000029453"/>
    </source>
</evidence>
<accession>M9M3T0</accession>
<name>M9M3T0_PAEPP</name>
<proteinExistence type="predicted"/>
<dbReference type="RefSeq" id="WP_006285293.1">
    <property type="nucleotide sequence ID" value="NZ_BALG01000055.1"/>
</dbReference>
<keyword evidence="3" id="KW-1185">Reference proteome</keyword>
<evidence type="ECO:0000256" key="1">
    <source>
        <dbReference type="SAM" id="MobiDB-lite"/>
    </source>
</evidence>